<dbReference type="RefSeq" id="WP_209148542.1">
    <property type="nucleotide sequence ID" value="NZ_JAGHKP010000005.1"/>
</dbReference>
<comment type="caution">
    <text evidence="1">The sequence shown here is derived from an EMBL/GenBank/DDBJ whole genome shotgun (WGS) entry which is preliminary data.</text>
</comment>
<dbReference type="Proteomes" id="UP000679126">
    <property type="component" value="Unassembled WGS sequence"/>
</dbReference>
<proteinExistence type="predicted"/>
<evidence type="ECO:0000313" key="1">
    <source>
        <dbReference type="EMBL" id="MBO9155315.1"/>
    </source>
</evidence>
<protein>
    <submittedName>
        <fullName evidence="1">Uncharacterized protein</fullName>
    </submittedName>
</protein>
<keyword evidence="2" id="KW-1185">Reference proteome</keyword>
<dbReference type="PROSITE" id="PS51257">
    <property type="entry name" value="PROKAR_LIPOPROTEIN"/>
    <property type="match status" value="1"/>
</dbReference>
<evidence type="ECO:0000313" key="2">
    <source>
        <dbReference type="Proteomes" id="UP000679126"/>
    </source>
</evidence>
<reference evidence="2" key="1">
    <citation type="submission" date="2021-03" db="EMBL/GenBank/DDBJ databases">
        <title>Assistant Professor.</title>
        <authorList>
            <person name="Huq M.A."/>
        </authorList>
    </citation>
    <scope>NUCLEOTIDE SEQUENCE [LARGE SCALE GENOMIC DNA]</scope>
    <source>
        <strain evidence="2">MAH-28</strain>
    </source>
</reference>
<accession>A0ABS3YKT6</accession>
<sequence>MRYSSIFFICLFTACGTAPEKSGCGKVKTGEFQMAGNEIAPDQKWTIVRNDSIQTEINHNSGQINTLSVKWLNDCEYELRYLHSQPEDTSSSVVERRKRVVHVKITGVEENFYEFTIVPTEKDDIALSSRMRILKKN</sequence>
<organism evidence="1 2">
    <name type="scientific">Chitinophaga chungangae</name>
    <dbReference type="NCBI Taxonomy" id="2821488"/>
    <lineage>
        <taxon>Bacteria</taxon>
        <taxon>Pseudomonadati</taxon>
        <taxon>Bacteroidota</taxon>
        <taxon>Chitinophagia</taxon>
        <taxon>Chitinophagales</taxon>
        <taxon>Chitinophagaceae</taxon>
        <taxon>Chitinophaga</taxon>
    </lineage>
</organism>
<name>A0ABS3YKT6_9BACT</name>
<gene>
    <name evidence="1" type="ORF">J7I43_24015</name>
</gene>
<dbReference type="EMBL" id="JAGHKP010000005">
    <property type="protein sequence ID" value="MBO9155315.1"/>
    <property type="molecule type" value="Genomic_DNA"/>
</dbReference>